<dbReference type="AlphaFoldDB" id="A0A6I3WDQ8"/>
<dbReference type="RefSeq" id="WP_155583619.1">
    <property type="nucleotide sequence ID" value="NZ_JBHSTH010000003.1"/>
</dbReference>
<reference evidence="2 3" key="1">
    <citation type="submission" date="2019-11" db="EMBL/GenBank/DDBJ databases">
        <title>Pseudomonas karstica sp. nov. and Pseudomonas spelaei sp. nov. from karst caves.</title>
        <authorList>
            <person name="Zeman M."/>
        </authorList>
    </citation>
    <scope>NUCLEOTIDE SEQUENCE [LARGE SCALE GENOMIC DNA]</scope>
    <source>
        <strain evidence="2 3">CCM 7893</strain>
    </source>
</reference>
<feature type="transmembrane region" description="Helical" evidence="1">
    <location>
        <begin position="62"/>
        <end position="84"/>
    </location>
</feature>
<keyword evidence="1" id="KW-0472">Membrane</keyword>
<dbReference type="OrthoDB" id="6896259at2"/>
<name>A0A6I3WDQ8_9PSED</name>
<evidence type="ECO:0000313" key="2">
    <source>
        <dbReference type="EMBL" id="MUF05329.1"/>
    </source>
</evidence>
<gene>
    <name evidence="2" type="ORF">GNF76_13330</name>
</gene>
<keyword evidence="1" id="KW-1133">Transmembrane helix</keyword>
<comment type="caution">
    <text evidence="2">The sequence shown here is derived from an EMBL/GenBank/DDBJ whole genome shotgun (WGS) entry which is preliminary data.</text>
</comment>
<dbReference type="EMBL" id="WNNK01000010">
    <property type="protein sequence ID" value="MUF05329.1"/>
    <property type="molecule type" value="Genomic_DNA"/>
</dbReference>
<sequence>MSGNFMTNRQSVDVKVCVLVHVNAECRDFKLDAATTGYLWNVAVIVCEMPEGGQSMQRKPDLLWILVILFGLGVVTTGYAQSLWSNKTDAPVELAQQQPQPFKR</sequence>
<evidence type="ECO:0000313" key="3">
    <source>
        <dbReference type="Proteomes" id="UP000438196"/>
    </source>
</evidence>
<keyword evidence="3" id="KW-1185">Reference proteome</keyword>
<protein>
    <submittedName>
        <fullName evidence="2">Uncharacterized protein</fullName>
    </submittedName>
</protein>
<organism evidence="2 3">
    <name type="scientific">Pseudomonas spelaei</name>
    <dbReference type="NCBI Taxonomy" id="1055469"/>
    <lineage>
        <taxon>Bacteria</taxon>
        <taxon>Pseudomonadati</taxon>
        <taxon>Pseudomonadota</taxon>
        <taxon>Gammaproteobacteria</taxon>
        <taxon>Pseudomonadales</taxon>
        <taxon>Pseudomonadaceae</taxon>
        <taxon>Pseudomonas</taxon>
    </lineage>
</organism>
<dbReference type="Proteomes" id="UP000438196">
    <property type="component" value="Unassembled WGS sequence"/>
</dbReference>
<keyword evidence="1" id="KW-0812">Transmembrane</keyword>
<evidence type="ECO:0000256" key="1">
    <source>
        <dbReference type="SAM" id="Phobius"/>
    </source>
</evidence>
<proteinExistence type="predicted"/>
<accession>A0A6I3WDQ8</accession>